<sequence>MGRCSHAQVFFIRVSGSSAVPNFPLWSGLQGILRSRRTPSGCSCYALFPDFTLLLVPPPLPPGFQLCF</sequence>
<gene>
    <name evidence="1" type="ORF">PODLI_1B007098</name>
</gene>
<dbReference type="AlphaFoldDB" id="A0AA35JYE5"/>
<dbReference type="Proteomes" id="UP001178461">
    <property type="component" value="Chromosome 2"/>
</dbReference>
<evidence type="ECO:0000313" key="1">
    <source>
        <dbReference type="EMBL" id="CAI5767881.1"/>
    </source>
</evidence>
<proteinExistence type="predicted"/>
<protein>
    <submittedName>
        <fullName evidence="1">Uncharacterized protein</fullName>
    </submittedName>
</protein>
<organism evidence="1 2">
    <name type="scientific">Podarcis lilfordi</name>
    <name type="common">Lilford's wall lizard</name>
    <dbReference type="NCBI Taxonomy" id="74358"/>
    <lineage>
        <taxon>Eukaryota</taxon>
        <taxon>Metazoa</taxon>
        <taxon>Chordata</taxon>
        <taxon>Craniata</taxon>
        <taxon>Vertebrata</taxon>
        <taxon>Euteleostomi</taxon>
        <taxon>Lepidosauria</taxon>
        <taxon>Squamata</taxon>
        <taxon>Bifurcata</taxon>
        <taxon>Unidentata</taxon>
        <taxon>Episquamata</taxon>
        <taxon>Laterata</taxon>
        <taxon>Lacertibaenia</taxon>
        <taxon>Lacertidae</taxon>
        <taxon>Podarcis</taxon>
    </lineage>
</organism>
<name>A0AA35JYE5_9SAUR</name>
<evidence type="ECO:0000313" key="2">
    <source>
        <dbReference type="Proteomes" id="UP001178461"/>
    </source>
</evidence>
<dbReference type="EMBL" id="OX395127">
    <property type="protein sequence ID" value="CAI5767881.1"/>
    <property type="molecule type" value="Genomic_DNA"/>
</dbReference>
<reference evidence="1" key="1">
    <citation type="submission" date="2022-12" db="EMBL/GenBank/DDBJ databases">
        <authorList>
            <person name="Alioto T."/>
            <person name="Alioto T."/>
            <person name="Gomez Garrido J."/>
        </authorList>
    </citation>
    <scope>NUCLEOTIDE SEQUENCE</scope>
</reference>
<keyword evidence="2" id="KW-1185">Reference proteome</keyword>
<accession>A0AA35JYE5</accession>